<comment type="similarity">
    <text evidence="2">Belongs to the protein disulfide isomerase family.</text>
</comment>
<accession>A0A6U9PI79</accession>
<evidence type="ECO:0000259" key="8">
    <source>
        <dbReference type="PROSITE" id="PS51352"/>
    </source>
</evidence>
<dbReference type="EMBL" id="HBIS01000552">
    <property type="protein sequence ID" value="CAE0606648.1"/>
    <property type="molecule type" value="Transcribed_RNA"/>
</dbReference>
<dbReference type="Gene3D" id="1.20.1150.12">
    <property type="entry name" value="Endoplasmic reticulum resident protein 29, C-terminal domain"/>
    <property type="match status" value="1"/>
</dbReference>
<dbReference type="InterPro" id="IPR051063">
    <property type="entry name" value="PDI"/>
</dbReference>
<keyword evidence="7" id="KW-0732">Signal</keyword>
<dbReference type="InterPro" id="IPR036249">
    <property type="entry name" value="Thioredoxin-like_sf"/>
</dbReference>
<dbReference type="CDD" id="cd00238">
    <property type="entry name" value="ERp29c"/>
    <property type="match status" value="1"/>
</dbReference>
<proteinExistence type="inferred from homology"/>
<dbReference type="SUPFAM" id="SSF47933">
    <property type="entry name" value="ERP29 C domain-like"/>
    <property type="match status" value="1"/>
</dbReference>
<keyword evidence="5" id="KW-0413">Isomerase</keyword>
<dbReference type="Pfam" id="PF00085">
    <property type="entry name" value="Thioredoxin"/>
    <property type="match status" value="1"/>
</dbReference>
<sequence length="264" mass="29046">MAHVRTSFASALRVLAMVWTAAATLVWAGNPGDAVPGVLDLLPTTFDGHVNGGKHVLVEFYAPWCGHCKRMAEDYAQLGERVQSDPRMASLVTVAKVDASAHGDLGQRFGVKGFPTVLYFPRGEKPSLASAETYSGARQVDAFQAFLQSKVEEDVTFAHVEELGDLVHEFLVARNGERRRVMEEMETKVEGLSGKARDYGAVYVRLAKKAVEKGMDYFDKEKERVERMVESGQVGKEQMAKLVEKASVLNAFQISKEEEISASS</sequence>
<reference evidence="10" key="1">
    <citation type="submission" date="2021-01" db="EMBL/GenBank/DDBJ databases">
        <authorList>
            <person name="Corre E."/>
            <person name="Pelletier E."/>
            <person name="Niang G."/>
            <person name="Scheremetjew M."/>
            <person name="Finn R."/>
            <person name="Kale V."/>
            <person name="Holt S."/>
            <person name="Cochrane G."/>
            <person name="Meng A."/>
            <person name="Brown T."/>
            <person name="Cohen L."/>
        </authorList>
    </citation>
    <scope>NUCLEOTIDE SEQUENCE</scope>
    <source>
        <strain evidence="10">CCMP1897</strain>
    </source>
</reference>
<dbReference type="PRINTS" id="PR00421">
    <property type="entry name" value="THIOREDOXIN"/>
</dbReference>
<protein>
    <recommendedName>
        <fullName evidence="3">protein disulfide-isomerase</fullName>
        <ecNumber evidence="3">5.3.4.1</ecNumber>
    </recommendedName>
</protein>
<evidence type="ECO:0000256" key="3">
    <source>
        <dbReference type="ARBA" id="ARBA00012723"/>
    </source>
</evidence>
<dbReference type="GO" id="GO:0005783">
    <property type="term" value="C:endoplasmic reticulum"/>
    <property type="evidence" value="ECO:0007669"/>
    <property type="project" value="InterPro"/>
</dbReference>
<dbReference type="PANTHER" id="PTHR45672">
    <property type="entry name" value="PROTEIN DISULFIDE-ISOMERASE C17H9.14C-RELATED"/>
    <property type="match status" value="1"/>
</dbReference>
<dbReference type="PANTHER" id="PTHR45672:SF11">
    <property type="entry name" value="PROTEIN DISULFIDE-ISOMERASE C17H9.14C"/>
    <property type="match status" value="1"/>
</dbReference>
<dbReference type="PROSITE" id="PS51352">
    <property type="entry name" value="THIOREDOXIN_2"/>
    <property type="match status" value="1"/>
</dbReference>
<dbReference type="InterPro" id="IPR036356">
    <property type="entry name" value="ERp29_C_sf"/>
</dbReference>
<dbReference type="GO" id="GO:0006457">
    <property type="term" value="P:protein folding"/>
    <property type="evidence" value="ECO:0007669"/>
    <property type="project" value="TreeGrafter"/>
</dbReference>
<evidence type="ECO:0000256" key="5">
    <source>
        <dbReference type="ARBA" id="ARBA00023235"/>
    </source>
</evidence>
<dbReference type="InterPro" id="IPR011679">
    <property type="entry name" value="ERp29_C"/>
</dbReference>
<dbReference type="SUPFAM" id="SSF52833">
    <property type="entry name" value="Thioredoxin-like"/>
    <property type="match status" value="1"/>
</dbReference>
<evidence type="ECO:0000256" key="4">
    <source>
        <dbReference type="ARBA" id="ARBA00023157"/>
    </source>
</evidence>
<dbReference type="CDD" id="cd02961">
    <property type="entry name" value="PDI_a_family"/>
    <property type="match status" value="1"/>
</dbReference>
<feature type="chain" id="PRO_5035586151" description="protein disulfide-isomerase" evidence="7">
    <location>
        <begin position="29"/>
        <end position="264"/>
    </location>
</feature>
<dbReference type="EC" id="5.3.4.1" evidence="3"/>
<dbReference type="GO" id="GO:0003756">
    <property type="term" value="F:protein disulfide isomerase activity"/>
    <property type="evidence" value="ECO:0007669"/>
    <property type="project" value="UniProtKB-EC"/>
</dbReference>
<dbReference type="Gene3D" id="3.40.30.10">
    <property type="entry name" value="Glutaredoxin"/>
    <property type="match status" value="1"/>
</dbReference>
<evidence type="ECO:0000256" key="1">
    <source>
        <dbReference type="ARBA" id="ARBA00001182"/>
    </source>
</evidence>
<comment type="catalytic activity">
    <reaction evidence="1">
        <text>Catalyzes the rearrangement of -S-S- bonds in proteins.</text>
        <dbReference type="EC" id="5.3.4.1"/>
    </reaction>
</comment>
<dbReference type="AlphaFoldDB" id="A0A6U9PI79"/>
<dbReference type="PROSITE" id="PS00194">
    <property type="entry name" value="THIOREDOXIN_1"/>
    <property type="match status" value="1"/>
</dbReference>
<evidence type="ECO:0000256" key="6">
    <source>
        <dbReference type="ARBA" id="ARBA00023284"/>
    </source>
</evidence>
<evidence type="ECO:0000313" key="10">
    <source>
        <dbReference type="EMBL" id="CAE0606649.1"/>
    </source>
</evidence>
<feature type="signal peptide" evidence="7">
    <location>
        <begin position="1"/>
        <end position="28"/>
    </location>
</feature>
<gene>
    <name evidence="9" type="ORF">PSAL00342_LOCUS464</name>
    <name evidence="10" type="ORF">PSAL00342_LOCUS465</name>
</gene>
<dbReference type="InterPro" id="IPR017937">
    <property type="entry name" value="Thioredoxin_CS"/>
</dbReference>
<name>A0A6U9PI79_9CHLO</name>
<dbReference type="InterPro" id="IPR013766">
    <property type="entry name" value="Thioredoxin_domain"/>
</dbReference>
<evidence type="ECO:0000256" key="7">
    <source>
        <dbReference type="SAM" id="SignalP"/>
    </source>
</evidence>
<dbReference type="Pfam" id="PF07749">
    <property type="entry name" value="ERp29"/>
    <property type="match status" value="1"/>
</dbReference>
<organism evidence="10">
    <name type="scientific">Picocystis salinarum</name>
    <dbReference type="NCBI Taxonomy" id="88271"/>
    <lineage>
        <taxon>Eukaryota</taxon>
        <taxon>Viridiplantae</taxon>
        <taxon>Chlorophyta</taxon>
        <taxon>Picocystophyceae</taxon>
        <taxon>Picocystales</taxon>
        <taxon>Picocystaceae</taxon>
        <taxon>Picocystis</taxon>
    </lineage>
</organism>
<dbReference type="EMBL" id="HBIS01000553">
    <property type="protein sequence ID" value="CAE0606649.1"/>
    <property type="molecule type" value="Transcribed_RNA"/>
</dbReference>
<evidence type="ECO:0000256" key="2">
    <source>
        <dbReference type="ARBA" id="ARBA00006347"/>
    </source>
</evidence>
<keyword evidence="4" id="KW-1015">Disulfide bond</keyword>
<evidence type="ECO:0000313" key="9">
    <source>
        <dbReference type="EMBL" id="CAE0606648.1"/>
    </source>
</evidence>
<feature type="domain" description="Thioredoxin" evidence="8">
    <location>
        <begin position="29"/>
        <end position="152"/>
    </location>
</feature>
<keyword evidence="6" id="KW-0676">Redox-active center</keyword>